<reference evidence="2" key="1">
    <citation type="submission" date="2022-11" db="EMBL/GenBank/DDBJ databases">
        <title>Genome Sequence of Cubamyces cubensis.</title>
        <authorList>
            <person name="Buettner E."/>
        </authorList>
    </citation>
    <scope>NUCLEOTIDE SEQUENCE</scope>
    <source>
        <strain evidence="2">MPL-01</strain>
    </source>
</reference>
<name>A0AAD7U3F2_9APHY</name>
<sequence length="375" mass="40506">MQVPCADSNDQNTPPSFPIQGVASAPQIIPAVVGGNEGVQSTTNEVRINYDVGSSAARGAVLLCPIILPPGAGPFSITFNAVNTAATDPLPQTSPVQCTSTNVGTNTGIHGQAANTPVPPPTQPSAARRDSRASSVVSYATARNEPAVPQSQQPNGPDQPTNTQPPQSSQEGGCSNPPPTSQEERARAGGTNGVRTKTYWCAEAYRAKIRSIPGERTEWYESRSTVRRDAPPAPIRRIVRERRARAGCLHIHKHDNGRQAWMLDKCSPPRRASGSGAQARDRTRTDASTSANAGADERASRRAGHGEAVVKKERVRKAGDNLVWVPVDTWTPHPRLKDVVLHFLPNGEPRWAKESSVMQYKKDWREHEHATTDLE</sequence>
<dbReference type="AlphaFoldDB" id="A0AAD7U3F2"/>
<evidence type="ECO:0000313" key="2">
    <source>
        <dbReference type="EMBL" id="KAJ8496956.1"/>
    </source>
</evidence>
<feature type="region of interest" description="Disordered" evidence="1">
    <location>
        <begin position="264"/>
        <end position="312"/>
    </location>
</feature>
<feature type="compositionally biased region" description="Low complexity" evidence="1">
    <location>
        <begin position="152"/>
        <end position="170"/>
    </location>
</feature>
<protein>
    <submittedName>
        <fullName evidence="2">Uncharacterized protein</fullName>
    </submittedName>
</protein>
<feature type="region of interest" description="Disordered" evidence="1">
    <location>
        <begin position="89"/>
        <end position="192"/>
    </location>
</feature>
<organism evidence="2 3">
    <name type="scientific">Trametes cubensis</name>
    <dbReference type="NCBI Taxonomy" id="1111947"/>
    <lineage>
        <taxon>Eukaryota</taxon>
        <taxon>Fungi</taxon>
        <taxon>Dikarya</taxon>
        <taxon>Basidiomycota</taxon>
        <taxon>Agaricomycotina</taxon>
        <taxon>Agaricomycetes</taxon>
        <taxon>Polyporales</taxon>
        <taxon>Polyporaceae</taxon>
        <taxon>Trametes</taxon>
    </lineage>
</organism>
<comment type="caution">
    <text evidence="2">The sequence shown here is derived from an EMBL/GenBank/DDBJ whole genome shotgun (WGS) entry which is preliminary data.</text>
</comment>
<keyword evidence="3" id="KW-1185">Reference proteome</keyword>
<gene>
    <name evidence="2" type="ORF">ONZ51_g779</name>
</gene>
<accession>A0AAD7U3F2</accession>
<feature type="region of interest" description="Disordered" evidence="1">
    <location>
        <begin position="1"/>
        <end position="21"/>
    </location>
</feature>
<feature type="compositionally biased region" description="Polar residues" evidence="1">
    <location>
        <begin position="89"/>
        <end position="115"/>
    </location>
</feature>
<evidence type="ECO:0000313" key="3">
    <source>
        <dbReference type="Proteomes" id="UP001215151"/>
    </source>
</evidence>
<dbReference type="EMBL" id="JAPEVG010000010">
    <property type="protein sequence ID" value="KAJ8496956.1"/>
    <property type="molecule type" value="Genomic_DNA"/>
</dbReference>
<evidence type="ECO:0000256" key="1">
    <source>
        <dbReference type="SAM" id="MobiDB-lite"/>
    </source>
</evidence>
<dbReference type="Proteomes" id="UP001215151">
    <property type="component" value="Unassembled WGS sequence"/>
</dbReference>
<feature type="compositionally biased region" description="Basic and acidic residues" evidence="1">
    <location>
        <begin position="295"/>
        <end position="312"/>
    </location>
</feature>
<proteinExistence type="predicted"/>